<comment type="caution">
    <text evidence="2">The sequence shown here is derived from an EMBL/GenBank/DDBJ whole genome shotgun (WGS) entry which is preliminary data.</text>
</comment>
<evidence type="ECO:0000259" key="1">
    <source>
        <dbReference type="Pfam" id="PF01551"/>
    </source>
</evidence>
<keyword evidence="3" id="KW-1185">Reference proteome</keyword>
<protein>
    <submittedName>
        <fullName evidence="2">M23 family metallopeptidase</fullName>
    </submittedName>
</protein>
<dbReference type="InterPro" id="IPR016047">
    <property type="entry name" value="M23ase_b-sheet_dom"/>
</dbReference>
<proteinExistence type="predicted"/>
<dbReference type="Gene3D" id="2.70.70.10">
    <property type="entry name" value="Glucose Permease (Domain IIA)"/>
    <property type="match status" value="1"/>
</dbReference>
<evidence type="ECO:0000313" key="3">
    <source>
        <dbReference type="Proteomes" id="UP001500367"/>
    </source>
</evidence>
<sequence length="563" mass="64015">MKYFPLIFLFSIFSFAQNEYPKDYFRSPLDIPLQFSGNFGELRPNHFHTGFDFKTNQKEGLNVYAVADGYISRIKVSTAGYGKAIYITHPNGYTSVYGHLQKAVGTIQDKIIALQYAEKSYEIEAFFKPGELVVKKGDIIALSGNTGGSEGPHLHFEFRDNKTEKIINPLFFGIQTQDTKNPIVSSLMVYPLDNSAVVNESKRPVLLNLSLQSDGTYLSQQVFASGKIGFGISATDNDNVSYNANGVYKTELISNGKVIFGYEFDTMVFDEAKYINAFIDYARYKKMRQRVQKLFMKNPFPWSNIYQNYENGILNIVPNTLEIQRIEVSDFFKNKTVISIPVKYSAKPALINEENKVTKYLVKSKVESNFEKDNFSVYFPAGTFYEDFYLNFDVRNNTLFLHDDSVPAHTNFTISVEDTKSSEEEKKKMFIASVNGTKLGYITTKLVGNTFTCKTRNLGQFTLAKDITAPKISMAKSIEGKWITNQKSINVTISDDLSGVKTYNGYINDKWVLFEYESKLKRLTHVFNDDLLQEGANKLKVVVTDNVGNSTIFETQFNRSQKK</sequence>
<gene>
    <name evidence="2" type="ORF">GCM10022389_04220</name>
</gene>
<feature type="domain" description="M23ase beta-sheet core" evidence="1">
    <location>
        <begin position="133"/>
        <end position="163"/>
    </location>
</feature>
<reference evidence="3" key="1">
    <citation type="journal article" date="2019" name="Int. J. Syst. Evol. Microbiol.">
        <title>The Global Catalogue of Microorganisms (GCM) 10K type strain sequencing project: providing services to taxonomists for standard genome sequencing and annotation.</title>
        <authorList>
            <consortium name="The Broad Institute Genomics Platform"/>
            <consortium name="The Broad Institute Genome Sequencing Center for Infectious Disease"/>
            <person name="Wu L."/>
            <person name="Ma J."/>
        </authorList>
    </citation>
    <scope>NUCLEOTIDE SEQUENCE [LARGE SCALE GENOMIC DNA]</scope>
    <source>
        <strain evidence="3">JCM 17069</strain>
    </source>
</reference>
<dbReference type="InterPro" id="IPR050570">
    <property type="entry name" value="Cell_wall_metabolism_enzyme"/>
</dbReference>
<dbReference type="EMBL" id="BAABCT010000001">
    <property type="protein sequence ID" value="GAA4062795.1"/>
    <property type="molecule type" value="Genomic_DNA"/>
</dbReference>
<feature type="domain" description="M23ase beta-sheet core" evidence="1">
    <location>
        <begin position="47"/>
        <end position="103"/>
    </location>
</feature>
<dbReference type="InterPro" id="IPR011055">
    <property type="entry name" value="Dup_hybrid_motif"/>
</dbReference>
<organism evidence="2 3">
    <name type="scientific">Flavobacterium cheonanense</name>
    <dbReference type="NCBI Taxonomy" id="706183"/>
    <lineage>
        <taxon>Bacteria</taxon>
        <taxon>Pseudomonadati</taxon>
        <taxon>Bacteroidota</taxon>
        <taxon>Flavobacteriia</taxon>
        <taxon>Flavobacteriales</taxon>
        <taxon>Flavobacteriaceae</taxon>
        <taxon>Flavobacterium</taxon>
    </lineage>
</organism>
<evidence type="ECO:0000313" key="2">
    <source>
        <dbReference type="EMBL" id="GAA4062795.1"/>
    </source>
</evidence>
<dbReference type="SUPFAM" id="SSF51261">
    <property type="entry name" value="Duplicated hybrid motif"/>
    <property type="match status" value="1"/>
</dbReference>
<dbReference type="CDD" id="cd12797">
    <property type="entry name" value="M23_peptidase"/>
    <property type="match status" value="1"/>
</dbReference>
<dbReference type="PANTHER" id="PTHR21666">
    <property type="entry name" value="PEPTIDASE-RELATED"/>
    <property type="match status" value="1"/>
</dbReference>
<name>A0ABP7VA11_9FLAO</name>
<dbReference type="Proteomes" id="UP001500367">
    <property type="component" value="Unassembled WGS sequence"/>
</dbReference>
<dbReference type="Pfam" id="PF01551">
    <property type="entry name" value="Peptidase_M23"/>
    <property type="match status" value="2"/>
</dbReference>
<accession>A0ABP7VA11</accession>
<dbReference type="PANTHER" id="PTHR21666:SF285">
    <property type="entry name" value="M23 FAMILY METALLOPEPTIDASE"/>
    <property type="match status" value="1"/>
</dbReference>
<dbReference type="RefSeq" id="WP_344815166.1">
    <property type="nucleotide sequence ID" value="NZ_BAABCT010000001.1"/>
</dbReference>